<evidence type="ECO:0000256" key="4">
    <source>
        <dbReference type="ARBA" id="ARBA00022927"/>
    </source>
</evidence>
<gene>
    <name evidence="7" type="ORF">CTOB1V02_LOCUS10814</name>
</gene>
<dbReference type="GO" id="GO:0006607">
    <property type="term" value="P:NLS-bearing protein import into nucleus"/>
    <property type="evidence" value="ECO:0007669"/>
    <property type="project" value="UniProtKB-ARBA"/>
</dbReference>
<evidence type="ECO:0000256" key="5">
    <source>
        <dbReference type="PIRNR" id="PIRNR005673"/>
    </source>
</evidence>
<dbReference type="OrthoDB" id="29145at2759"/>
<organism evidence="7">
    <name type="scientific">Cyprideis torosa</name>
    <dbReference type="NCBI Taxonomy" id="163714"/>
    <lineage>
        <taxon>Eukaryota</taxon>
        <taxon>Metazoa</taxon>
        <taxon>Ecdysozoa</taxon>
        <taxon>Arthropoda</taxon>
        <taxon>Crustacea</taxon>
        <taxon>Oligostraca</taxon>
        <taxon>Ostracoda</taxon>
        <taxon>Podocopa</taxon>
        <taxon>Podocopida</taxon>
        <taxon>Cytherocopina</taxon>
        <taxon>Cytheroidea</taxon>
        <taxon>Cytherideidae</taxon>
        <taxon>Cyprideis</taxon>
    </lineage>
</organism>
<dbReference type="EMBL" id="OB665452">
    <property type="protein sequence ID" value="CAD7232989.1"/>
    <property type="molecule type" value="Genomic_DNA"/>
</dbReference>
<dbReference type="InterPro" id="IPR024931">
    <property type="entry name" value="Importin_alpha"/>
</dbReference>
<dbReference type="InterPro" id="IPR036975">
    <property type="entry name" value="Importin-a_IBB_sf"/>
</dbReference>
<accession>A0A7R8WJN2</accession>
<dbReference type="SMART" id="SM00185">
    <property type="entry name" value="ARM"/>
    <property type="match status" value="8"/>
</dbReference>
<evidence type="ECO:0000256" key="3">
    <source>
        <dbReference type="ARBA" id="ARBA00022737"/>
    </source>
</evidence>
<dbReference type="Gene3D" id="1.25.10.10">
    <property type="entry name" value="Leucine-rich Repeat Variant"/>
    <property type="match status" value="1"/>
</dbReference>
<feature type="region of interest" description="Disordered" evidence="6">
    <location>
        <begin position="1"/>
        <end position="61"/>
    </location>
</feature>
<dbReference type="InterPro" id="IPR002652">
    <property type="entry name" value="Importin-a_IBB"/>
</dbReference>
<dbReference type="Pfam" id="PF01749">
    <property type="entry name" value="IBB"/>
    <property type="match status" value="1"/>
</dbReference>
<evidence type="ECO:0000256" key="2">
    <source>
        <dbReference type="ARBA" id="ARBA00022448"/>
    </source>
</evidence>
<dbReference type="InterPro" id="IPR000225">
    <property type="entry name" value="Armadillo"/>
</dbReference>
<dbReference type="Pfam" id="PF16186">
    <property type="entry name" value="Arm_3"/>
    <property type="match status" value="1"/>
</dbReference>
<dbReference type="InterPro" id="IPR011989">
    <property type="entry name" value="ARM-like"/>
</dbReference>
<sequence>MTSNGGSRDFKSRYKNIGSDSDSMRRRREEETVRLRKDKRDQQMTKRRNIQAGVDDDSQDSFAAGQKKVTPIILDDTLVQAVMSGNPSEELKAVQKFRKLLSKEPDPPINEVIRSGVVPKFVEFLKCDDRQKLQFESAWALTNIASGNAEQTRFVMQCGAVPDLIRLLGSPSREVQEQCIWALGNISGDSPECRDYLLEAGALEPILRILNSLNEVNSMAKNGVWAVSNFCRGKNPSPDFNKVSHCIPVLTRYLQCQDSEVVADACWSLSYLSDGPNNKIQAVINGGIVPVLVQLLVNSPQNVLAAALRAIGNIVTGDDAQTQTVLNCNALAPIKSLLMYPKENIRKEAAWTVSNIAAGSKSQIQALWEAGIFPLIVNLSVEGELRTKKEAAWVMSNVASGGDAAQVHGLVEAEAIQALCSLLSVSDPKLTHVALTAIERILRAGQNQVKRNGGGENRYAAIVEECSGLDKIEFLQSHENNEVYQKAFGIVNKYFSSPEGDENTGPSNGVQLAPNGNPQSAAISFQPPAGQIQF</sequence>
<evidence type="ECO:0000313" key="7">
    <source>
        <dbReference type="EMBL" id="CAD7232989.1"/>
    </source>
</evidence>
<dbReference type="AlphaFoldDB" id="A0A7R8WJN2"/>
<evidence type="ECO:0000256" key="1">
    <source>
        <dbReference type="ARBA" id="ARBA00010394"/>
    </source>
</evidence>
<keyword evidence="3" id="KW-0677">Repeat</keyword>
<dbReference type="GO" id="GO:0005737">
    <property type="term" value="C:cytoplasm"/>
    <property type="evidence" value="ECO:0007669"/>
    <property type="project" value="InterPro"/>
</dbReference>
<dbReference type="Gene3D" id="1.20.5.690">
    <property type="entry name" value="Importin-alpha, importin-beta-binding domain"/>
    <property type="match status" value="1"/>
</dbReference>
<keyword evidence="2 5" id="KW-0813">Transport</keyword>
<dbReference type="SUPFAM" id="SSF48371">
    <property type="entry name" value="ARM repeat"/>
    <property type="match status" value="1"/>
</dbReference>
<dbReference type="PIRSF" id="PIRSF005673">
    <property type="entry name" value="Importin_alpha"/>
    <property type="match status" value="1"/>
</dbReference>
<feature type="compositionally biased region" description="Polar residues" evidence="6">
    <location>
        <begin position="504"/>
        <end position="518"/>
    </location>
</feature>
<proteinExistence type="inferred from homology"/>
<dbReference type="Pfam" id="PF00514">
    <property type="entry name" value="Arm"/>
    <property type="match status" value="6"/>
</dbReference>
<dbReference type="PROSITE" id="PS50176">
    <property type="entry name" value="ARM_REPEAT"/>
    <property type="match status" value="3"/>
</dbReference>
<dbReference type="GO" id="GO:0061608">
    <property type="term" value="F:nuclear import signal receptor activity"/>
    <property type="evidence" value="ECO:0007669"/>
    <property type="project" value="InterPro"/>
</dbReference>
<dbReference type="PANTHER" id="PTHR23316">
    <property type="entry name" value="IMPORTIN ALPHA"/>
    <property type="match status" value="1"/>
</dbReference>
<dbReference type="InterPro" id="IPR016024">
    <property type="entry name" value="ARM-type_fold"/>
</dbReference>
<dbReference type="InterPro" id="IPR032413">
    <property type="entry name" value="Arm_3"/>
</dbReference>
<feature type="compositionally biased region" description="Basic and acidic residues" evidence="6">
    <location>
        <begin position="22"/>
        <end position="44"/>
    </location>
</feature>
<protein>
    <recommendedName>
        <fullName evidence="5">Importin subunit alpha</fullName>
    </recommendedName>
</protein>
<name>A0A7R8WJN2_9CRUS</name>
<dbReference type="PROSITE" id="PS51214">
    <property type="entry name" value="IBB"/>
    <property type="match status" value="1"/>
</dbReference>
<dbReference type="FunFam" id="1.25.10.10:FF:000009">
    <property type="entry name" value="Importin subunit alpha"/>
    <property type="match status" value="1"/>
</dbReference>
<evidence type="ECO:0000256" key="6">
    <source>
        <dbReference type="SAM" id="MobiDB-lite"/>
    </source>
</evidence>
<comment type="similarity">
    <text evidence="1 5">Belongs to the importin alpha family.</text>
</comment>
<reference evidence="7" key="1">
    <citation type="submission" date="2020-11" db="EMBL/GenBank/DDBJ databases">
        <authorList>
            <person name="Tran Van P."/>
        </authorList>
    </citation>
    <scope>NUCLEOTIDE SEQUENCE</scope>
</reference>
<feature type="region of interest" description="Disordered" evidence="6">
    <location>
        <begin position="498"/>
        <end position="518"/>
    </location>
</feature>
<dbReference type="GO" id="GO:0005634">
    <property type="term" value="C:nucleus"/>
    <property type="evidence" value="ECO:0007669"/>
    <property type="project" value="UniProtKB-ARBA"/>
</dbReference>
<keyword evidence="4 5" id="KW-0653">Protein transport</keyword>